<dbReference type="Gramene" id="ERN05009">
    <property type="protein sequence ID" value="ERN05009"/>
    <property type="gene ID" value="AMTR_s00053p00019520"/>
</dbReference>
<dbReference type="AlphaFoldDB" id="W1PBC1"/>
<accession>W1PBC1</accession>
<dbReference type="HOGENOM" id="CLU_2161806_0_0_1"/>
<evidence type="ECO:0000256" key="1">
    <source>
        <dbReference type="SAM" id="MobiDB-lite"/>
    </source>
</evidence>
<dbReference type="EMBL" id="KI394012">
    <property type="protein sequence ID" value="ERN05009.1"/>
    <property type="molecule type" value="Genomic_DNA"/>
</dbReference>
<evidence type="ECO:0000313" key="2">
    <source>
        <dbReference type="EMBL" id="ERN05009.1"/>
    </source>
</evidence>
<name>W1PBC1_AMBTC</name>
<gene>
    <name evidence="2" type="ORF">AMTR_s00053p00019520</name>
</gene>
<reference evidence="3" key="1">
    <citation type="journal article" date="2013" name="Science">
        <title>The Amborella genome and the evolution of flowering plants.</title>
        <authorList>
            <consortium name="Amborella Genome Project"/>
        </authorList>
    </citation>
    <scope>NUCLEOTIDE SEQUENCE [LARGE SCALE GENOMIC DNA]</scope>
</reference>
<keyword evidence="3" id="KW-1185">Reference proteome</keyword>
<feature type="region of interest" description="Disordered" evidence="1">
    <location>
        <begin position="1"/>
        <end position="35"/>
    </location>
</feature>
<evidence type="ECO:0000313" key="3">
    <source>
        <dbReference type="Proteomes" id="UP000017836"/>
    </source>
</evidence>
<protein>
    <submittedName>
        <fullName evidence="2">Uncharacterized protein</fullName>
    </submittedName>
</protein>
<sequence>MNPKVDPLRMEYGNNDTDRENDTAPQKSSDILEEETMAKIERQEEKTRSKRQIASSRKKILLRENVLEAFSGLELWPRRSLALPSILIKILTSHWTLKVNEPHQFLQTCTV</sequence>
<organism evidence="2 3">
    <name type="scientific">Amborella trichopoda</name>
    <dbReference type="NCBI Taxonomy" id="13333"/>
    <lineage>
        <taxon>Eukaryota</taxon>
        <taxon>Viridiplantae</taxon>
        <taxon>Streptophyta</taxon>
        <taxon>Embryophyta</taxon>
        <taxon>Tracheophyta</taxon>
        <taxon>Spermatophyta</taxon>
        <taxon>Magnoliopsida</taxon>
        <taxon>Amborellales</taxon>
        <taxon>Amborellaceae</taxon>
        <taxon>Amborella</taxon>
    </lineage>
</organism>
<dbReference type="Proteomes" id="UP000017836">
    <property type="component" value="Unassembled WGS sequence"/>
</dbReference>
<proteinExistence type="predicted"/>